<evidence type="ECO:0000313" key="2">
    <source>
        <dbReference type="Proteomes" id="UP001634394"/>
    </source>
</evidence>
<protein>
    <submittedName>
        <fullName evidence="1">Uncharacterized protein</fullName>
    </submittedName>
</protein>
<evidence type="ECO:0000313" key="1">
    <source>
        <dbReference type="EMBL" id="KAL3889897.1"/>
    </source>
</evidence>
<gene>
    <name evidence="1" type="ORF">ACJMK2_002217</name>
</gene>
<sequence length="853" mass="96263">MKTKRFQWLSDLRKLVRNNLCWWLRRKNRRRHEYNSYCDTEPLSEYSFSSFRDSVNLKSKIPVTDLSSSSYQDCSSSEYASSDIIDNIEDESDLIILTKKNTTQLPFPGVRRITNTLPVIPLPFINSVARIREGNVIEFQMKLPETISYEDLIFNTLSSTIFTASWGSYPFLLDNMRVVPYPGNPVFSIVKESFNRQDKVVFNEYPISSYADSDLGAGESISFSLQGLINAIENKLVNVQKEFSYNSTGRDLEVLDIKIKTELTEGDTEAVDNSFPKTTLEEGSSILPSTIRYDNMLSSAVESRISASSHGDCAFIAKETPFDPFLESSKVFSARQMINQQEKRLAGNLYTTQREGNNLDFNTAIDISLQQFVDAKDIPNSKIFSEVMETRLQHFTSSIIKVQTKTILAEEAKEGTKEDVLIPKRSLQRHIPDVISSEWLPTMEGFDIMWSQTDCKIEKLSFTAALEDGRHKTLLRGSYGHVRLVAAVYKDVMKQVNTDCLATIKSPYLAQLFGVFHGMDQRWVVYHEANYGDLDTFLQLDIQSVTTGTDVKNVICIALSTDTDIDNVFVVALYTDTDIDNVFVVALYTDTDIDNVFVVTLYTDTDIDNVFVVALYTDTDIDNVFVVALYTDTDIDNVFVVALSTDTDIDNVFVVALYTDTDIDNVFVVALYTDTDIDNVFVVALYTDTDIDNVFVVALYTDTDIDNVFVVALSTDTDIDNVFVVALYTDTDIDNVFVVALSTDTDIDNVFVVALYTDTDIDNVFVVALYTDTDIDNVFVVALSTDTDIDNVFVVALYTDTDIDNVFLIALYTDTDIDVFFICIVTEIGIKNVFFITIYTDTYIDVFFTCIAT</sequence>
<keyword evidence="2" id="KW-1185">Reference proteome</keyword>
<accession>A0ABD3XXR2</accession>
<organism evidence="1 2">
    <name type="scientific">Sinanodonta woodiana</name>
    <name type="common">Chinese pond mussel</name>
    <name type="synonym">Anodonta woodiana</name>
    <dbReference type="NCBI Taxonomy" id="1069815"/>
    <lineage>
        <taxon>Eukaryota</taxon>
        <taxon>Metazoa</taxon>
        <taxon>Spiralia</taxon>
        <taxon>Lophotrochozoa</taxon>
        <taxon>Mollusca</taxon>
        <taxon>Bivalvia</taxon>
        <taxon>Autobranchia</taxon>
        <taxon>Heteroconchia</taxon>
        <taxon>Palaeoheterodonta</taxon>
        <taxon>Unionida</taxon>
        <taxon>Unionoidea</taxon>
        <taxon>Unionidae</taxon>
        <taxon>Unioninae</taxon>
        <taxon>Sinanodonta</taxon>
    </lineage>
</organism>
<reference evidence="1 2" key="1">
    <citation type="submission" date="2024-11" db="EMBL/GenBank/DDBJ databases">
        <title>Chromosome-level genome assembly of the freshwater bivalve Anodonta woodiana.</title>
        <authorList>
            <person name="Chen X."/>
        </authorList>
    </citation>
    <scope>NUCLEOTIDE SEQUENCE [LARGE SCALE GENOMIC DNA]</scope>
    <source>
        <strain evidence="1">MN2024</strain>
        <tissue evidence="1">Gills</tissue>
    </source>
</reference>
<dbReference type="EMBL" id="JBJQND010000001">
    <property type="protein sequence ID" value="KAL3889897.1"/>
    <property type="molecule type" value="Genomic_DNA"/>
</dbReference>
<name>A0ABD3XXR2_SINWO</name>
<proteinExistence type="predicted"/>
<dbReference type="AlphaFoldDB" id="A0ABD3XXR2"/>
<dbReference type="Proteomes" id="UP001634394">
    <property type="component" value="Unassembled WGS sequence"/>
</dbReference>
<comment type="caution">
    <text evidence="1">The sequence shown here is derived from an EMBL/GenBank/DDBJ whole genome shotgun (WGS) entry which is preliminary data.</text>
</comment>